<protein>
    <submittedName>
        <fullName evidence="2">Uncharacterized protein</fullName>
    </submittedName>
</protein>
<organism evidence="2">
    <name type="scientific">Flagellimonas sp. MMG031</name>
    <dbReference type="NCBI Taxonomy" id="3158549"/>
    <lineage>
        <taxon>Bacteria</taxon>
        <taxon>Pseudomonadati</taxon>
        <taxon>Bacteroidota</taxon>
        <taxon>Flavobacteriia</taxon>
        <taxon>Flavobacteriales</taxon>
        <taxon>Flavobacteriaceae</taxon>
        <taxon>Flagellimonas</taxon>
    </lineage>
</organism>
<dbReference type="AlphaFoldDB" id="A0AAU7MXW2"/>
<feature type="chain" id="PRO_5043504381" evidence="1">
    <location>
        <begin position="22"/>
        <end position="282"/>
    </location>
</feature>
<proteinExistence type="predicted"/>
<reference evidence="2" key="1">
    <citation type="submission" date="2024-05" db="EMBL/GenBank/DDBJ databases">
        <title>Draft Genome Sequences of Flagellimonas sp. MMG031 and Marinobacter sp. MMG032 Isolated from the dinoflagellate Symbiodinium pilosum.</title>
        <authorList>
            <person name="Shikuma N.J."/>
            <person name="Farrell M.V."/>
        </authorList>
    </citation>
    <scope>NUCLEOTIDE SEQUENCE</scope>
    <source>
        <strain evidence="2">MMG031</strain>
    </source>
</reference>
<dbReference type="EMBL" id="CP157804">
    <property type="protein sequence ID" value="XBQ23248.1"/>
    <property type="molecule type" value="Genomic_DNA"/>
</dbReference>
<sequence length="282" mass="32385">MKSKVTYILWLALMFGGAVNAQLNDYKYIIVPKKFEEFRSENQYQTSTLIKYYFEENGFNAIYDDEMPADLAADKCLGLTADLIDESTMFSTKLSIALVDCKNQEVFRSMEAKNRIKEYKEAYRDAIQNTFVSFTGLNYAYEPKEEVEEPATIVVSFRDDVKSVKEESTEHVLEQKATTEEQVYKSIEPKPTDIVRETSPSIAEEHVDLPEGMLYAQPIANGYQLVDSTPKVVLRLESTSMDNVFITTYQGNNAVVFEKDGKWLMEYSENGQKVQKELQIKF</sequence>
<dbReference type="RefSeq" id="WP_293289786.1">
    <property type="nucleotide sequence ID" value="NZ_CP157804.1"/>
</dbReference>
<accession>A0AAU7MXW2</accession>
<name>A0AAU7MXW2_9FLAO</name>
<evidence type="ECO:0000313" key="2">
    <source>
        <dbReference type="EMBL" id="XBQ23248.1"/>
    </source>
</evidence>
<evidence type="ECO:0000256" key="1">
    <source>
        <dbReference type="SAM" id="SignalP"/>
    </source>
</evidence>
<dbReference type="KEGG" id="fld:ABNE31_16780"/>
<keyword evidence="1" id="KW-0732">Signal</keyword>
<gene>
    <name evidence="2" type="ORF">ABNE31_16780</name>
</gene>
<feature type="signal peptide" evidence="1">
    <location>
        <begin position="1"/>
        <end position="21"/>
    </location>
</feature>